<evidence type="ECO:0000256" key="6">
    <source>
        <dbReference type="ARBA" id="ARBA00022827"/>
    </source>
</evidence>
<accession>A0A3B0SQU2</accession>
<comment type="cofactor">
    <cofactor evidence="1">
        <name>FAD</name>
        <dbReference type="ChEBI" id="CHEBI:57692"/>
    </cofactor>
</comment>
<dbReference type="InterPro" id="IPR013786">
    <property type="entry name" value="AcylCoA_DH/ox_N"/>
</dbReference>
<dbReference type="Gene3D" id="2.40.110.10">
    <property type="entry name" value="Butyryl-CoA Dehydrogenase, subunit A, domain 2"/>
    <property type="match status" value="1"/>
</dbReference>
<organism evidence="11">
    <name type="scientific">hydrothermal vent metagenome</name>
    <dbReference type="NCBI Taxonomy" id="652676"/>
    <lineage>
        <taxon>unclassified sequences</taxon>
        <taxon>metagenomes</taxon>
        <taxon>ecological metagenomes</taxon>
    </lineage>
</organism>
<gene>
    <name evidence="11" type="ORF">MNBD_ACTINO01-78</name>
</gene>
<dbReference type="GO" id="GO:0008470">
    <property type="term" value="F:3-methylbutanoyl-CoA dehydrogenase activity"/>
    <property type="evidence" value="ECO:0007669"/>
    <property type="project" value="UniProtKB-EC"/>
</dbReference>
<dbReference type="EMBL" id="UOEI01000631">
    <property type="protein sequence ID" value="VAW08711.1"/>
    <property type="molecule type" value="Genomic_DNA"/>
</dbReference>
<sequence length="397" mass="43016">MDARNFDLNAEDRLILDEADRFAREQLAPLARRMDDEEWWPEDLFPLLGSHGQLGLTIPPEYGGQGLDLFQAALVGQAYSRWNQAAALSVGAHDNLCANNIYRNGNDEQRKRYLPGLCAGTSVGALGLTEPGAGSDALGSMATTAVRDGDTYILNGSKMFITNGPIADVLLVYAKTDMSAGPHGISAFIVESSFPGFAVAQKLTKMGFRGSQTGELVFNDCVVPVENLLGEENRGVAVTMSGLDIERIYLSAGAVGIAERALELCLEHANMRKQFGRPIASFQMIQSKLADMYTSIEAMRTFTYKALMAARDLETGEGGRGNIHKLAAAVALFGGRQLTAIVDDAVQIHGGTGLMWETEINRIYRSAKLYEIGAGTTEVRRLIVAEELISEWRAANT</sequence>
<reference evidence="11" key="1">
    <citation type="submission" date="2018-06" db="EMBL/GenBank/DDBJ databases">
        <authorList>
            <person name="Zhirakovskaya E."/>
        </authorList>
    </citation>
    <scope>NUCLEOTIDE SEQUENCE</scope>
</reference>
<dbReference type="Pfam" id="PF02771">
    <property type="entry name" value="Acyl-CoA_dh_N"/>
    <property type="match status" value="1"/>
</dbReference>
<dbReference type="Gene3D" id="1.10.540.10">
    <property type="entry name" value="Acyl-CoA dehydrogenase/oxidase, N-terminal domain"/>
    <property type="match status" value="1"/>
</dbReference>
<evidence type="ECO:0000259" key="8">
    <source>
        <dbReference type="Pfam" id="PF00441"/>
    </source>
</evidence>
<evidence type="ECO:0000256" key="7">
    <source>
        <dbReference type="ARBA" id="ARBA00023002"/>
    </source>
</evidence>
<dbReference type="InterPro" id="IPR036250">
    <property type="entry name" value="AcylCo_DH-like_C"/>
</dbReference>
<feature type="domain" description="Acyl-CoA oxidase/dehydrogenase middle" evidence="9">
    <location>
        <begin position="125"/>
        <end position="221"/>
    </location>
</feature>
<comment type="similarity">
    <text evidence="3">Belongs to the acyl-CoA dehydrogenase family.</text>
</comment>
<protein>
    <submittedName>
        <fullName evidence="11">Isovaleryl-CoA dehydrogenase</fullName>
        <ecNumber evidence="11">1.3.8.4</ecNumber>
    </submittedName>
</protein>
<dbReference type="GO" id="GO:0006552">
    <property type="term" value="P:L-leucine catabolic process"/>
    <property type="evidence" value="ECO:0007669"/>
    <property type="project" value="TreeGrafter"/>
</dbReference>
<dbReference type="InterPro" id="IPR009075">
    <property type="entry name" value="AcylCo_DH/oxidase_C"/>
</dbReference>
<dbReference type="SUPFAM" id="SSF56645">
    <property type="entry name" value="Acyl-CoA dehydrogenase NM domain-like"/>
    <property type="match status" value="1"/>
</dbReference>
<proteinExistence type="inferred from homology"/>
<evidence type="ECO:0000256" key="5">
    <source>
        <dbReference type="ARBA" id="ARBA00022630"/>
    </source>
</evidence>
<keyword evidence="7 11" id="KW-0560">Oxidoreductase</keyword>
<keyword evidence="6" id="KW-0274">FAD</keyword>
<name>A0A3B0SQU2_9ZZZZ</name>
<keyword evidence="4" id="KW-0101">Branched-chain amino acid catabolism</keyword>
<dbReference type="Pfam" id="PF02770">
    <property type="entry name" value="Acyl-CoA_dh_M"/>
    <property type="match status" value="1"/>
</dbReference>
<dbReference type="FunFam" id="2.40.110.10:FF:000001">
    <property type="entry name" value="Acyl-CoA dehydrogenase, mitochondrial"/>
    <property type="match status" value="1"/>
</dbReference>
<dbReference type="InterPro" id="IPR046373">
    <property type="entry name" value="Acyl-CoA_Oxase/DH_mid-dom_sf"/>
</dbReference>
<dbReference type="GO" id="GO:0050660">
    <property type="term" value="F:flavin adenine dinucleotide binding"/>
    <property type="evidence" value="ECO:0007669"/>
    <property type="project" value="InterPro"/>
</dbReference>
<evidence type="ECO:0000256" key="4">
    <source>
        <dbReference type="ARBA" id="ARBA00022456"/>
    </source>
</evidence>
<feature type="domain" description="Acyl-CoA dehydrogenase/oxidase N-terminal" evidence="10">
    <location>
        <begin position="10"/>
        <end position="120"/>
    </location>
</feature>
<dbReference type="InterPro" id="IPR037069">
    <property type="entry name" value="AcylCoA_DH/ox_N_sf"/>
</dbReference>
<dbReference type="AlphaFoldDB" id="A0A3B0SQU2"/>
<dbReference type="SUPFAM" id="SSF47203">
    <property type="entry name" value="Acyl-CoA dehydrogenase C-terminal domain-like"/>
    <property type="match status" value="1"/>
</dbReference>
<evidence type="ECO:0000313" key="11">
    <source>
        <dbReference type="EMBL" id="VAW08711.1"/>
    </source>
</evidence>
<feature type="domain" description="Acyl-CoA dehydrogenase/oxidase C-terminal" evidence="8">
    <location>
        <begin position="233"/>
        <end position="388"/>
    </location>
</feature>
<dbReference type="InterPro" id="IPR006091">
    <property type="entry name" value="Acyl-CoA_Oxase/DH_mid-dom"/>
</dbReference>
<dbReference type="Pfam" id="PF00441">
    <property type="entry name" value="Acyl-CoA_dh_1"/>
    <property type="match status" value="1"/>
</dbReference>
<dbReference type="Gene3D" id="1.20.140.10">
    <property type="entry name" value="Butyryl-CoA Dehydrogenase, subunit A, domain 3"/>
    <property type="match status" value="1"/>
</dbReference>
<dbReference type="PANTHER" id="PTHR43884">
    <property type="entry name" value="ACYL-COA DEHYDROGENASE"/>
    <property type="match status" value="1"/>
</dbReference>
<dbReference type="InterPro" id="IPR006089">
    <property type="entry name" value="Acyl-CoA_DH_CS"/>
</dbReference>
<dbReference type="PANTHER" id="PTHR43884:SF12">
    <property type="entry name" value="ISOVALERYL-COA DEHYDROGENASE, MITOCHONDRIAL-RELATED"/>
    <property type="match status" value="1"/>
</dbReference>
<comment type="pathway">
    <text evidence="2">Amino-acid degradation; L-valine degradation.</text>
</comment>
<evidence type="ECO:0000256" key="3">
    <source>
        <dbReference type="ARBA" id="ARBA00009347"/>
    </source>
</evidence>
<dbReference type="FunFam" id="1.10.540.10:FF:000026">
    <property type="entry name" value="Acyl-CoA dehydrogenase medium chain"/>
    <property type="match status" value="1"/>
</dbReference>
<dbReference type="FunFam" id="1.20.140.10:FF:000001">
    <property type="entry name" value="Acyl-CoA dehydrogenase"/>
    <property type="match status" value="1"/>
</dbReference>
<dbReference type="EC" id="1.3.8.4" evidence="11"/>
<keyword evidence="5" id="KW-0285">Flavoprotein</keyword>
<dbReference type="PROSITE" id="PS00072">
    <property type="entry name" value="ACYL_COA_DH_1"/>
    <property type="match status" value="1"/>
</dbReference>
<dbReference type="InterPro" id="IPR009100">
    <property type="entry name" value="AcylCoA_DH/oxidase_NM_dom_sf"/>
</dbReference>
<evidence type="ECO:0000259" key="9">
    <source>
        <dbReference type="Pfam" id="PF02770"/>
    </source>
</evidence>
<evidence type="ECO:0000256" key="1">
    <source>
        <dbReference type="ARBA" id="ARBA00001974"/>
    </source>
</evidence>
<evidence type="ECO:0000259" key="10">
    <source>
        <dbReference type="Pfam" id="PF02771"/>
    </source>
</evidence>
<evidence type="ECO:0000256" key="2">
    <source>
        <dbReference type="ARBA" id="ARBA00005109"/>
    </source>
</evidence>